<sequence>MVTSKTLVTIFIFITIRVSLDLYYYKDIL</sequence>
<gene>
    <name evidence="2" type="ORF">SAMN05443547_1880</name>
</gene>
<keyword evidence="1" id="KW-1133">Transmembrane helix</keyword>
<keyword evidence="3" id="KW-1185">Reference proteome</keyword>
<organism evidence="2 3">
    <name type="scientific">Flavobacterium cucumis</name>
    <dbReference type="NCBI Taxonomy" id="416016"/>
    <lineage>
        <taxon>Bacteria</taxon>
        <taxon>Pseudomonadati</taxon>
        <taxon>Bacteroidota</taxon>
        <taxon>Flavobacteriia</taxon>
        <taxon>Flavobacteriales</taxon>
        <taxon>Flavobacteriaceae</taxon>
        <taxon>Flavobacterium</taxon>
    </lineage>
</organism>
<name>A0A1M7ZXB0_9FLAO</name>
<dbReference type="EMBL" id="FRYK01000003">
    <property type="protein sequence ID" value="SHO73519.1"/>
    <property type="molecule type" value="Genomic_DNA"/>
</dbReference>
<evidence type="ECO:0000256" key="1">
    <source>
        <dbReference type="SAM" id="Phobius"/>
    </source>
</evidence>
<dbReference type="Proteomes" id="UP000184611">
    <property type="component" value="Unassembled WGS sequence"/>
</dbReference>
<dbReference type="AlphaFoldDB" id="A0A1M7ZXB0"/>
<keyword evidence="1" id="KW-0472">Membrane</keyword>
<reference evidence="3" key="1">
    <citation type="submission" date="2016-12" db="EMBL/GenBank/DDBJ databases">
        <authorList>
            <person name="Varghese N."/>
            <person name="Submissions S."/>
        </authorList>
    </citation>
    <scope>NUCLEOTIDE SEQUENCE [LARGE SCALE GENOMIC DNA]</scope>
    <source>
        <strain evidence="3">DSM 18830</strain>
    </source>
</reference>
<evidence type="ECO:0000313" key="2">
    <source>
        <dbReference type="EMBL" id="SHO73519.1"/>
    </source>
</evidence>
<keyword evidence="1" id="KW-0812">Transmembrane</keyword>
<protein>
    <submittedName>
        <fullName evidence="2">Uncharacterized protein</fullName>
    </submittedName>
</protein>
<feature type="transmembrane region" description="Helical" evidence="1">
    <location>
        <begin position="6"/>
        <end position="25"/>
    </location>
</feature>
<proteinExistence type="predicted"/>
<evidence type="ECO:0000313" key="3">
    <source>
        <dbReference type="Proteomes" id="UP000184611"/>
    </source>
</evidence>
<accession>A0A1M7ZXB0</accession>